<evidence type="ECO:0000313" key="4">
    <source>
        <dbReference type="Proteomes" id="UP000675781"/>
    </source>
</evidence>
<keyword evidence="2" id="KW-0732">Signal</keyword>
<comment type="caution">
    <text evidence="3">The sequence shown here is derived from an EMBL/GenBank/DDBJ whole genome shotgun (WGS) entry which is preliminary data.</text>
</comment>
<feature type="transmembrane region" description="Helical" evidence="1">
    <location>
        <begin position="272"/>
        <end position="289"/>
    </location>
</feature>
<dbReference type="AlphaFoldDB" id="A0A941EUU6"/>
<feature type="transmembrane region" description="Helical" evidence="1">
    <location>
        <begin position="398"/>
        <end position="415"/>
    </location>
</feature>
<keyword evidence="1" id="KW-1133">Transmembrane helix</keyword>
<feature type="transmembrane region" description="Helical" evidence="1">
    <location>
        <begin position="474"/>
        <end position="496"/>
    </location>
</feature>
<feature type="signal peptide" evidence="2">
    <location>
        <begin position="1"/>
        <end position="28"/>
    </location>
</feature>
<sequence length="547" mass="58414">MLTPLLAFLAFLAMALSWSLGTPLLSGADEPEQSVKAAAVVRGEFSGVAHVQKQSNWESTYSTPDYLEIAYKLPHSLVVALAKHDPTCYAFQVEVTARCTGKANRVTAEQVGGKASSHMDYSPLYYLLVGWPSLILRGDHALYGMRVISALITAVLLALAFTTALRRRGAVALGTVAAATPAAIYFGAVVNPSGLEICSALLVWTTFLAMVRGEPGTRAYRRDGWLFTGASALLMLTRPLGPLWWVMIVALILATRPGPVGWLRRALSGRGFRASAGVLVVAGVLAGMWDATQNTMGIIPRANPHYTFEIGAYLTFQQTPTYVLQMLGLVGWNDVHVPEATVLLWYGVLTALLLVALALGDLRERLALLATTALVFVFPIAFEAYAGADYGAGWQGRYMLPIAVGVPILAAEILVRRLGGLLPGPILRALVTTLGGTVALAYLIEVWWAWRRYAQGLGPKAFTLPQHAPWSPRIGWPSALLLALAGCLGLFALLYAHASADLRRPVEGVAADVVNSANSVNAGEGSDEEQVTGAQADLAATPTFIVP</sequence>
<feature type="transmembrane region" description="Helical" evidence="1">
    <location>
        <begin position="427"/>
        <end position="450"/>
    </location>
</feature>
<proteinExistence type="predicted"/>
<accession>A0A941EUU6</accession>
<dbReference type="InterPro" id="IPR018674">
    <property type="entry name" value="DUF2142_membrane"/>
</dbReference>
<protein>
    <submittedName>
        <fullName evidence="3">DUF2142 domain-containing protein</fullName>
    </submittedName>
</protein>
<name>A0A941EUU6_9ACTN</name>
<feature type="transmembrane region" description="Helical" evidence="1">
    <location>
        <begin position="225"/>
        <end position="252"/>
    </location>
</feature>
<feature type="transmembrane region" description="Helical" evidence="1">
    <location>
        <begin position="366"/>
        <end position="386"/>
    </location>
</feature>
<feature type="chain" id="PRO_5037788556" evidence="2">
    <location>
        <begin position="29"/>
        <end position="547"/>
    </location>
</feature>
<dbReference type="EMBL" id="JAGSOG010000166">
    <property type="protein sequence ID" value="MBR7836868.1"/>
    <property type="molecule type" value="Genomic_DNA"/>
</dbReference>
<evidence type="ECO:0000256" key="1">
    <source>
        <dbReference type="SAM" id="Phobius"/>
    </source>
</evidence>
<feature type="transmembrane region" description="Helical" evidence="1">
    <location>
        <begin position="169"/>
        <end position="188"/>
    </location>
</feature>
<dbReference type="Proteomes" id="UP000675781">
    <property type="component" value="Unassembled WGS sequence"/>
</dbReference>
<keyword evidence="4" id="KW-1185">Reference proteome</keyword>
<feature type="transmembrane region" description="Helical" evidence="1">
    <location>
        <begin position="342"/>
        <end position="359"/>
    </location>
</feature>
<organism evidence="3 4">
    <name type="scientific">Actinospica durhamensis</name>
    <dbReference type="NCBI Taxonomy" id="1508375"/>
    <lineage>
        <taxon>Bacteria</taxon>
        <taxon>Bacillati</taxon>
        <taxon>Actinomycetota</taxon>
        <taxon>Actinomycetes</taxon>
        <taxon>Catenulisporales</taxon>
        <taxon>Actinospicaceae</taxon>
        <taxon>Actinospica</taxon>
    </lineage>
</organism>
<evidence type="ECO:0000313" key="3">
    <source>
        <dbReference type="EMBL" id="MBR7836868.1"/>
    </source>
</evidence>
<dbReference type="Pfam" id="PF09913">
    <property type="entry name" value="DUF2142"/>
    <property type="match status" value="1"/>
</dbReference>
<reference evidence="3" key="1">
    <citation type="submission" date="2021-04" db="EMBL/GenBank/DDBJ databases">
        <title>Genome based classification of Actinospica acidithermotolerans sp. nov., an actinobacterium isolated from an Indonesian hot spring.</title>
        <authorList>
            <person name="Kusuma A.B."/>
            <person name="Putra K.E."/>
            <person name="Nafisah S."/>
            <person name="Loh J."/>
            <person name="Nouioui I."/>
            <person name="Goodfellow M."/>
        </authorList>
    </citation>
    <scope>NUCLEOTIDE SEQUENCE</scope>
    <source>
        <strain evidence="3">CSCA 57</strain>
    </source>
</reference>
<gene>
    <name evidence="3" type="ORF">KDL01_26555</name>
</gene>
<feature type="transmembrane region" description="Helical" evidence="1">
    <location>
        <begin position="141"/>
        <end position="162"/>
    </location>
</feature>
<keyword evidence="1" id="KW-0472">Membrane</keyword>
<dbReference type="RefSeq" id="WP_212531340.1">
    <property type="nucleotide sequence ID" value="NZ_JAGSOG010000166.1"/>
</dbReference>
<evidence type="ECO:0000256" key="2">
    <source>
        <dbReference type="SAM" id="SignalP"/>
    </source>
</evidence>
<feature type="transmembrane region" description="Helical" evidence="1">
    <location>
        <begin position="310"/>
        <end position="330"/>
    </location>
</feature>
<keyword evidence="1" id="KW-0812">Transmembrane</keyword>
<feature type="transmembrane region" description="Helical" evidence="1">
    <location>
        <begin position="194"/>
        <end position="213"/>
    </location>
</feature>